<dbReference type="GO" id="GO:0008270">
    <property type="term" value="F:zinc ion binding"/>
    <property type="evidence" value="ECO:0007669"/>
    <property type="project" value="UniProtKB-KW"/>
</dbReference>
<dbReference type="FunFam" id="3.30.160.60:FF:000125">
    <property type="entry name" value="Putative zinc finger protein 143"/>
    <property type="match status" value="1"/>
</dbReference>
<dbReference type="InterPro" id="IPR036236">
    <property type="entry name" value="Znf_C2H2_sf"/>
</dbReference>
<dbReference type="Gene3D" id="3.30.160.60">
    <property type="entry name" value="Classic Zinc Finger"/>
    <property type="match status" value="2"/>
</dbReference>
<dbReference type="OrthoDB" id="654211at2759"/>
<name>A0A3P7IYS9_STRVU</name>
<keyword evidence="1" id="KW-0479">Metal-binding</keyword>
<evidence type="ECO:0000256" key="2">
    <source>
        <dbReference type="ARBA" id="ARBA00022737"/>
    </source>
</evidence>
<evidence type="ECO:0000259" key="6">
    <source>
        <dbReference type="PROSITE" id="PS50157"/>
    </source>
</evidence>
<dbReference type="SUPFAM" id="SSF57667">
    <property type="entry name" value="beta-beta-alpha zinc fingers"/>
    <property type="match status" value="1"/>
</dbReference>
<gene>
    <name evidence="7" type="ORF">SVUK_LOCUS10674</name>
</gene>
<evidence type="ECO:0000313" key="8">
    <source>
        <dbReference type="Proteomes" id="UP000270094"/>
    </source>
</evidence>
<dbReference type="GO" id="GO:0000978">
    <property type="term" value="F:RNA polymerase II cis-regulatory region sequence-specific DNA binding"/>
    <property type="evidence" value="ECO:0007669"/>
    <property type="project" value="TreeGrafter"/>
</dbReference>
<dbReference type="SMART" id="SM00355">
    <property type="entry name" value="ZnF_C2H2"/>
    <property type="match status" value="2"/>
</dbReference>
<dbReference type="PANTHER" id="PTHR23235">
    <property type="entry name" value="KRUEPPEL-LIKE TRANSCRIPTION FACTOR"/>
    <property type="match status" value="1"/>
</dbReference>
<keyword evidence="4" id="KW-0862">Zinc</keyword>
<dbReference type="GO" id="GO:0045893">
    <property type="term" value="P:positive regulation of DNA-templated transcription"/>
    <property type="evidence" value="ECO:0007669"/>
    <property type="project" value="UniProtKB-ARBA"/>
</dbReference>
<accession>A0A3P7IYS9</accession>
<dbReference type="Pfam" id="PF00096">
    <property type="entry name" value="zf-C2H2"/>
    <property type="match status" value="2"/>
</dbReference>
<dbReference type="InterPro" id="IPR013087">
    <property type="entry name" value="Znf_C2H2_type"/>
</dbReference>
<dbReference type="AlphaFoldDB" id="A0A3P7IYS9"/>
<dbReference type="PROSITE" id="PS50157">
    <property type="entry name" value="ZINC_FINGER_C2H2_2"/>
    <property type="match status" value="2"/>
</dbReference>
<feature type="domain" description="C2H2-type" evidence="6">
    <location>
        <begin position="42"/>
        <end position="71"/>
    </location>
</feature>
<keyword evidence="3 5" id="KW-0863">Zinc-finger</keyword>
<dbReference type="Proteomes" id="UP000270094">
    <property type="component" value="Unassembled WGS sequence"/>
</dbReference>
<dbReference type="PROSITE" id="PS00028">
    <property type="entry name" value="ZINC_FINGER_C2H2_1"/>
    <property type="match status" value="2"/>
</dbReference>
<keyword evidence="2" id="KW-0677">Repeat</keyword>
<dbReference type="GO" id="GO:0005694">
    <property type="term" value="C:chromosome"/>
    <property type="evidence" value="ECO:0007669"/>
    <property type="project" value="UniProtKB-ARBA"/>
</dbReference>
<evidence type="ECO:0000256" key="3">
    <source>
        <dbReference type="ARBA" id="ARBA00022771"/>
    </source>
</evidence>
<evidence type="ECO:0000256" key="4">
    <source>
        <dbReference type="ARBA" id="ARBA00022833"/>
    </source>
</evidence>
<feature type="domain" description="C2H2-type" evidence="6">
    <location>
        <begin position="72"/>
        <end position="94"/>
    </location>
</feature>
<keyword evidence="8" id="KW-1185">Reference proteome</keyword>
<dbReference type="PANTHER" id="PTHR23235:SF120">
    <property type="entry name" value="KRUPPEL-LIKE FACTOR 15"/>
    <property type="match status" value="1"/>
</dbReference>
<evidence type="ECO:0000256" key="5">
    <source>
        <dbReference type="PROSITE-ProRule" id="PRU00042"/>
    </source>
</evidence>
<dbReference type="FunFam" id="3.30.160.60:FF:001732">
    <property type="entry name" value="Zgc:162936"/>
    <property type="match status" value="1"/>
</dbReference>
<sequence length="148" mass="16953">MGGHPPALCHQSLTEHRENGNDEGSYDLELGERQIPLRDKPFICEHANCNKRFANKFLLKKHQFIHTGLRPHTCPYCSKRFNRKDNLLRHKKTHLQTSVVEDRRGLPEAFNGLFPGFGSTLGLDLKMEGMDAIKIEALDAFRVENNDD</sequence>
<reference evidence="7 8" key="1">
    <citation type="submission" date="2018-11" db="EMBL/GenBank/DDBJ databases">
        <authorList>
            <consortium name="Pathogen Informatics"/>
        </authorList>
    </citation>
    <scope>NUCLEOTIDE SEQUENCE [LARGE SCALE GENOMIC DNA]</scope>
</reference>
<organism evidence="7 8">
    <name type="scientific">Strongylus vulgaris</name>
    <name type="common">Blood worm</name>
    <dbReference type="NCBI Taxonomy" id="40348"/>
    <lineage>
        <taxon>Eukaryota</taxon>
        <taxon>Metazoa</taxon>
        <taxon>Ecdysozoa</taxon>
        <taxon>Nematoda</taxon>
        <taxon>Chromadorea</taxon>
        <taxon>Rhabditida</taxon>
        <taxon>Rhabditina</taxon>
        <taxon>Rhabditomorpha</taxon>
        <taxon>Strongyloidea</taxon>
        <taxon>Strongylidae</taxon>
        <taxon>Strongylus</taxon>
    </lineage>
</organism>
<dbReference type="GO" id="GO:0000981">
    <property type="term" value="F:DNA-binding transcription factor activity, RNA polymerase II-specific"/>
    <property type="evidence" value="ECO:0007669"/>
    <property type="project" value="TreeGrafter"/>
</dbReference>
<evidence type="ECO:0000313" key="7">
    <source>
        <dbReference type="EMBL" id="VDM75676.1"/>
    </source>
</evidence>
<protein>
    <recommendedName>
        <fullName evidence="6">C2H2-type domain-containing protein</fullName>
    </recommendedName>
</protein>
<dbReference type="EMBL" id="UYYB01095673">
    <property type="protein sequence ID" value="VDM75676.1"/>
    <property type="molecule type" value="Genomic_DNA"/>
</dbReference>
<evidence type="ECO:0000256" key="1">
    <source>
        <dbReference type="ARBA" id="ARBA00022723"/>
    </source>
</evidence>
<proteinExistence type="predicted"/>